<dbReference type="AlphaFoldDB" id="A0A6J6TMM2"/>
<name>A0A6J6TMM2_9ZZZZ</name>
<evidence type="ECO:0000256" key="2">
    <source>
        <dbReference type="ARBA" id="ARBA00023002"/>
    </source>
</evidence>
<proteinExistence type="predicted"/>
<accession>A0A6J6TMM2</accession>
<dbReference type="Gene3D" id="3.50.50.60">
    <property type="entry name" value="FAD/NAD(P)-binding domain"/>
    <property type="match status" value="1"/>
</dbReference>
<dbReference type="InterPro" id="IPR002937">
    <property type="entry name" value="Amino_oxidase"/>
</dbReference>
<organism evidence="4">
    <name type="scientific">freshwater metagenome</name>
    <dbReference type="NCBI Taxonomy" id="449393"/>
    <lineage>
        <taxon>unclassified sequences</taxon>
        <taxon>metagenomes</taxon>
        <taxon>ecological metagenomes</taxon>
    </lineage>
</organism>
<dbReference type="Pfam" id="PF01593">
    <property type="entry name" value="Amino_oxidase"/>
    <property type="match status" value="1"/>
</dbReference>
<gene>
    <name evidence="4" type="ORF">UFOPK2810_00728</name>
</gene>
<evidence type="ECO:0000313" key="4">
    <source>
        <dbReference type="EMBL" id="CAB4748610.1"/>
    </source>
</evidence>
<keyword evidence="2" id="KW-0560">Oxidoreductase</keyword>
<reference evidence="4" key="1">
    <citation type="submission" date="2020-05" db="EMBL/GenBank/DDBJ databases">
        <authorList>
            <person name="Chiriac C."/>
            <person name="Salcher M."/>
            <person name="Ghai R."/>
            <person name="Kavagutti S V."/>
        </authorList>
    </citation>
    <scope>NUCLEOTIDE SEQUENCE</scope>
</reference>
<dbReference type="SUPFAM" id="SSF51905">
    <property type="entry name" value="FAD/NAD(P)-binding domain"/>
    <property type="match status" value="1"/>
</dbReference>
<feature type="domain" description="Amine oxidase" evidence="3">
    <location>
        <begin position="10"/>
        <end position="411"/>
    </location>
</feature>
<dbReference type="PANTHER" id="PTHR10742:SF410">
    <property type="entry name" value="LYSINE-SPECIFIC HISTONE DEMETHYLASE 2"/>
    <property type="match status" value="1"/>
</dbReference>
<protein>
    <submittedName>
        <fullName evidence="4">Unannotated protein</fullName>
    </submittedName>
</protein>
<evidence type="ECO:0000256" key="1">
    <source>
        <dbReference type="ARBA" id="ARBA00001974"/>
    </source>
</evidence>
<comment type="cofactor">
    <cofactor evidence="1">
        <name>FAD</name>
        <dbReference type="ChEBI" id="CHEBI:57692"/>
    </cofactor>
</comment>
<dbReference type="GO" id="GO:0016491">
    <property type="term" value="F:oxidoreductase activity"/>
    <property type="evidence" value="ECO:0007669"/>
    <property type="project" value="UniProtKB-KW"/>
</dbReference>
<dbReference type="PANTHER" id="PTHR10742">
    <property type="entry name" value="FLAVIN MONOAMINE OXIDASE"/>
    <property type="match status" value="1"/>
</dbReference>
<dbReference type="PRINTS" id="PR00757">
    <property type="entry name" value="AMINEOXDASEF"/>
</dbReference>
<sequence length="422" mass="44472">MRIIIIGAGFAGLSAGMALADAGVDVLVLEARDRVGGRVWSQELVPGDPRTVIERGAEFVLEGYDHLNSWITRLDLGLANTTMSYYVREPRGGVPVTVAGVAAAAAILAAAAAAAPSSKSVATIADEVLASNSAAGAHVDPAAVAAILTRISISWASKVSDLSCRALQGPASAFEPNPTYRVAGGNQGIALAMATRLGARVRLGCPVRGIIHDEDSVSVMTDRGVERADVVVVTIPLALTSALPVDPPLPAWKHEAWARTGRGQAAKLHVPLAEQAPASAVLSVPDGYWTWAATDASGLVQPVAHCFAGSAPALERLEVERDGSTWLGRLRVLRPELCLDEERALLTTWADDPWARMAYSAERWSSDSDDPRLMAEPVGRIHFAGEHTAGDWAGLMEGALRSGDRVAQEVLQAMGRPERQGQ</sequence>
<evidence type="ECO:0000259" key="3">
    <source>
        <dbReference type="Pfam" id="PF01593"/>
    </source>
</evidence>
<dbReference type="InterPro" id="IPR050281">
    <property type="entry name" value="Flavin_monoamine_oxidase"/>
</dbReference>
<dbReference type="EMBL" id="CAEZYZ010000104">
    <property type="protein sequence ID" value="CAB4748610.1"/>
    <property type="molecule type" value="Genomic_DNA"/>
</dbReference>
<dbReference type="InterPro" id="IPR036188">
    <property type="entry name" value="FAD/NAD-bd_sf"/>
</dbReference>
<dbReference type="InterPro" id="IPR001613">
    <property type="entry name" value="Flavin_amine_oxidase"/>
</dbReference>